<evidence type="ECO:0000259" key="7">
    <source>
        <dbReference type="PROSITE" id="PS50305"/>
    </source>
</evidence>
<dbReference type="GO" id="GO:0000122">
    <property type="term" value="P:negative regulation of transcription by RNA polymerase II"/>
    <property type="evidence" value="ECO:0007669"/>
    <property type="project" value="TreeGrafter"/>
</dbReference>
<gene>
    <name evidence="8" type="ORF">HD556DRAFT_1450942</name>
</gene>
<proteinExistence type="inferred from homology"/>
<dbReference type="PROSITE" id="PS50305">
    <property type="entry name" value="SIRTUIN"/>
    <property type="match status" value="1"/>
</dbReference>
<comment type="similarity">
    <text evidence="2">Belongs to the sirtuin family. Class I subfamily.</text>
</comment>
<evidence type="ECO:0000256" key="2">
    <source>
        <dbReference type="ARBA" id="ARBA00006924"/>
    </source>
</evidence>
<dbReference type="RefSeq" id="XP_041152674.1">
    <property type="nucleotide sequence ID" value="XM_041307852.1"/>
</dbReference>
<dbReference type="GO" id="GO:0006282">
    <property type="term" value="P:regulation of DNA repair"/>
    <property type="evidence" value="ECO:0007669"/>
    <property type="project" value="TreeGrafter"/>
</dbReference>
<organism evidence="8 9">
    <name type="scientific">Suillus plorans</name>
    <dbReference type="NCBI Taxonomy" id="116603"/>
    <lineage>
        <taxon>Eukaryota</taxon>
        <taxon>Fungi</taxon>
        <taxon>Dikarya</taxon>
        <taxon>Basidiomycota</taxon>
        <taxon>Agaricomycotina</taxon>
        <taxon>Agaricomycetes</taxon>
        <taxon>Agaricomycetidae</taxon>
        <taxon>Boletales</taxon>
        <taxon>Suillineae</taxon>
        <taxon>Suillaceae</taxon>
        <taxon>Suillus</taxon>
    </lineage>
</organism>
<dbReference type="SUPFAM" id="SSF52467">
    <property type="entry name" value="DHS-like NAD/FAD-binding domain"/>
    <property type="match status" value="1"/>
</dbReference>
<dbReference type="InterPro" id="IPR050134">
    <property type="entry name" value="NAD-dep_sirtuin_deacylases"/>
</dbReference>
<evidence type="ECO:0000256" key="1">
    <source>
        <dbReference type="ARBA" id="ARBA00004173"/>
    </source>
</evidence>
<sequence length="446" mass="49305">MPDLDLPPVPSSPSLNQGGIVQDIQMNNVTSLPLPPQTSETYLARRVLSRCIGGIEVVDEDLDCLRDPKEHVKDTIMNAYTILVSSRDTSLSKAGCVVISSLVPYFIQGHTSLGTTLENIVSWITKKKLLASKRWAFPLSGGSPLHWILGWVDWSTHDIGFFDGLGIYPAWARKITGLVGYLSNLRATKTSVLKAIEKIKLAVVSSRSQKRKDHISSSTNHSEPSSLSSNDILRNNLAMKSSRSEEVQNLQEIILNAKNLIVICGPGVLVSTESPPLFDSFELLHPIIWQDQTQSSLVFQTMKHLLNQKPTQNWFYQAMHSLDRRGNLLRIYTQNIDTRERTTGGLSFGVPKSIYEPNCPRCIPLLGRLDQMSCTLGHHVVPSATFLNHSASDGLPICTICESYTNCGHHGICRPNIVVSKEEQPDLNNIIAHDKSLVDVVLAVGV</sequence>
<dbReference type="InterPro" id="IPR003000">
    <property type="entry name" value="Sirtuin"/>
</dbReference>
<evidence type="ECO:0000256" key="5">
    <source>
        <dbReference type="ARBA" id="ARBA00023128"/>
    </source>
</evidence>
<dbReference type="Gene3D" id="3.40.50.1220">
    <property type="entry name" value="TPP-binding domain"/>
    <property type="match status" value="1"/>
</dbReference>
<dbReference type="GO" id="GO:1990414">
    <property type="term" value="P:replication-born double-strand break repair via sister chromatid exchange"/>
    <property type="evidence" value="ECO:0007669"/>
    <property type="project" value="TreeGrafter"/>
</dbReference>
<dbReference type="EMBL" id="JABBWE010000116">
    <property type="protein sequence ID" value="KAG1785189.1"/>
    <property type="molecule type" value="Genomic_DNA"/>
</dbReference>
<dbReference type="SUPFAM" id="SSF54001">
    <property type="entry name" value="Cysteine proteinases"/>
    <property type="match status" value="1"/>
</dbReference>
<dbReference type="GO" id="GO:0070403">
    <property type="term" value="F:NAD+ binding"/>
    <property type="evidence" value="ECO:0007669"/>
    <property type="project" value="InterPro"/>
</dbReference>
<dbReference type="GeneID" id="64601616"/>
<dbReference type="GO" id="GO:0031508">
    <property type="term" value="P:pericentric heterochromatin formation"/>
    <property type="evidence" value="ECO:0007669"/>
    <property type="project" value="TreeGrafter"/>
</dbReference>
<feature type="domain" description="Deacetylase sirtuin-type" evidence="7">
    <location>
        <begin position="240"/>
        <end position="446"/>
    </location>
</feature>
<protein>
    <submittedName>
        <fullName evidence="8">DHS-like NAD/FAD-binding domain-containing protein</fullName>
    </submittedName>
</protein>
<dbReference type="InterPro" id="IPR026590">
    <property type="entry name" value="Ssirtuin_cat_dom"/>
</dbReference>
<dbReference type="PANTHER" id="PTHR11085:SF15">
    <property type="entry name" value="NAD-DEPENDENT HISTONE DEACETYLASE HST4"/>
    <property type="match status" value="1"/>
</dbReference>
<evidence type="ECO:0000256" key="4">
    <source>
        <dbReference type="ARBA" id="ARBA00023027"/>
    </source>
</evidence>
<evidence type="ECO:0000313" key="9">
    <source>
        <dbReference type="Proteomes" id="UP000719766"/>
    </source>
</evidence>
<dbReference type="Proteomes" id="UP000719766">
    <property type="component" value="Unassembled WGS sequence"/>
</dbReference>
<dbReference type="GO" id="GO:0017136">
    <property type="term" value="F:histone deacetylase activity, NAD-dependent"/>
    <property type="evidence" value="ECO:0007669"/>
    <property type="project" value="TreeGrafter"/>
</dbReference>
<evidence type="ECO:0000256" key="6">
    <source>
        <dbReference type="PROSITE-ProRule" id="PRU00236"/>
    </source>
</evidence>
<reference evidence="8" key="1">
    <citation type="journal article" date="2020" name="New Phytol.">
        <title>Comparative genomics reveals dynamic genome evolution in host specialist ectomycorrhizal fungi.</title>
        <authorList>
            <person name="Lofgren L.A."/>
            <person name="Nguyen N.H."/>
            <person name="Vilgalys R."/>
            <person name="Ruytinx J."/>
            <person name="Liao H.L."/>
            <person name="Branco S."/>
            <person name="Kuo A."/>
            <person name="LaButti K."/>
            <person name="Lipzen A."/>
            <person name="Andreopoulos W."/>
            <person name="Pangilinan J."/>
            <person name="Riley R."/>
            <person name="Hundley H."/>
            <person name="Na H."/>
            <person name="Barry K."/>
            <person name="Grigoriev I.V."/>
            <person name="Stajich J.E."/>
            <person name="Kennedy P.G."/>
        </authorList>
    </citation>
    <scope>NUCLEOTIDE SEQUENCE</scope>
    <source>
        <strain evidence="8">S12</strain>
    </source>
</reference>
<accession>A0A9P7DA77</accession>
<keyword evidence="4" id="KW-0520">NAD</keyword>
<dbReference type="InterPro" id="IPR038765">
    <property type="entry name" value="Papain-like_cys_pep_sf"/>
</dbReference>
<dbReference type="GO" id="GO:0005634">
    <property type="term" value="C:nucleus"/>
    <property type="evidence" value="ECO:0007669"/>
    <property type="project" value="TreeGrafter"/>
</dbReference>
<keyword evidence="9" id="KW-1185">Reference proteome</keyword>
<evidence type="ECO:0000256" key="3">
    <source>
        <dbReference type="ARBA" id="ARBA00022679"/>
    </source>
</evidence>
<keyword evidence="3" id="KW-0808">Transferase</keyword>
<dbReference type="OrthoDB" id="2681837at2759"/>
<dbReference type="InterPro" id="IPR029035">
    <property type="entry name" value="DHS-like_NAD/FAD-binding_dom"/>
</dbReference>
<name>A0A9P7DA77_9AGAM</name>
<dbReference type="GO" id="GO:0005739">
    <property type="term" value="C:mitochondrion"/>
    <property type="evidence" value="ECO:0007669"/>
    <property type="project" value="UniProtKB-SubCell"/>
</dbReference>
<comment type="subcellular location">
    <subcellularLocation>
        <location evidence="1">Mitochondrion</location>
    </subcellularLocation>
</comment>
<keyword evidence="5" id="KW-0496">Mitochondrion</keyword>
<dbReference type="Pfam" id="PF02146">
    <property type="entry name" value="SIR2"/>
    <property type="match status" value="1"/>
</dbReference>
<comment type="caution">
    <text evidence="6">Lacks conserved residue(s) required for the propagation of feature annotation.</text>
</comment>
<dbReference type="AlphaFoldDB" id="A0A9P7DA77"/>
<dbReference type="Gene3D" id="3.40.395.10">
    <property type="entry name" value="Adenoviral Proteinase, Chain A"/>
    <property type="match status" value="1"/>
</dbReference>
<evidence type="ECO:0000313" key="8">
    <source>
        <dbReference type="EMBL" id="KAG1785189.1"/>
    </source>
</evidence>
<dbReference type="PANTHER" id="PTHR11085">
    <property type="entry name" value="NAD-DEPENDENT PROTEIN DEACYLASE SIRTUIN-5, MITOCHONDRIAL-RELATED"/>
    <property type="match status" value="1"/>
</dbReference>
<dbReference type="GO" id="GO:0031934">
    <property type="term" value="C:mating-type region heterochromatin"/>
    <property type="evidence" value="ECO:0007669"/>
    <property type="project" value="TreeGrafter"/>
</dbReference>
<comment type="caution">
    <text evidence="8">The sequence shown here is derived from an EMBL/GenBank/DDBJ whole genome shotgun (WGS) entry which is preliminary data.</text>
</comment>